<evidence type="ECO:0000313" key="4">
    <source>
        <dbReference type="EMBL" id="KAG2491169.1"/>
    </source>
</evidence>
<feature type="region of interest" description="Disordered" evidence="1">
    <location>
        <begin position="1"/>
        <end position="60"/>
    </location>
</feature>
<sequence length="932" mass="96194">MSPLKFERQDAIDGKKDRSVMRAAKSATKHMKEEEEPLDTLRTSDSGRSQAGSVNRPDGRARSFLAKLGLSRVSRGEARESGQEPLLARQSVLAPAPAPVRRLEWPGPLDGYFLVVGVHSAQALHKQKFADCDPRVEVSLLVPADGWGGAPQRVQHSSTSIIDDTSHAAWEQHLPLALDHGNAATTLALEVIDKDTALGIARDSFSGKIHLNLATVLEELRQAPGHTKTYHSMSLYQQDAVTPHVGKLTYTLSVVEKARHREVASMMDIIRNYDFARIMAEFGSYEVRVKVTRIKGLPAHVPMPAVGLGVQATLGGAKMQYKALGCGLFGNEAHPPAMEVHAGAGGFNIPLNKAFTEERLHRAQQDALKEAHLHLCLVQTTQDGASSVRLAKTQYPIWGRGSGPASGAPPSGAAAPGAADPTGPSTSASPPAATTAAAAAPNPADAAAPNPAAGADTGSWESSCCVARVMDRVDTRNLACNPSIEFTLQLVRAAPAPAPAAVAAGAAAAAPLAPPSGLVIPPGPNATAAQVPASPGPAATPAKPAPAGRVLKKNLKPGPGAAAAAAAAAAASPEPAAAAHGGAAAATAAWPLSWEAPDVATPALSWKLPQPFELRIAEFPVAVGPHKLCRELYGPGSSVLDEISAVKGITNITYEPFREGPNGEAERVMTCYVPIPRPFPGPAKVPSVQKILTKHAGGFVFLSIATPPVPGYGDKEVFRVHVQVVGQHAGPDRVFLSVSAKIEWVIPNPKVGMFPVRSTIEKQVPADTKTVYNLLQTKLAAKFGPCDFPPPPPPDGSVAPALPAAGTTEGAASSGPHSGGILGALRSALLGPSASGGSSQIQIRAMLPWILAVVCVVLLLLTSAMRGQQHQAAAEAAARVSAAQEMAAARAAWEEELRRAVAEAAAAAVRAATQGTSVGSAGGGGGEGVGAQ</sequence>
<evidence type="ECO:0000256" key="1">
    <source>
        <dbReference type="SAM" id="MobiDB-lite"/>
    </source>
</evidence>
<feature type="compositionally biased region" description="Low complexity" evidence="1">
    <location>
        <begin position="403"/>
        <end position="458"/>
    </location>
</feature>
<dbReference type="AlphaFoldDB" id="A0A836BXH2"/>
<evidence type="ECO:0000256" key="2">
    <source>
        <dbReference type="SAM" id="Phobius"/>
    </source>
</evidence>
<gene>
    <name evidence="4" type="ORF">HYH03_010381</name>
</gene>
<keyword evidence="5" id="KW-1185">Reference proteome</keyword>
<protein>
    <recommendedName>
        <fullName evidence="3">C2 domain-containing protein</fullName>
    </recommendedName>
</protein>
<keyword evidence="2" id="KW-1133">Transmembrane helix</keyword>
<dbReference type="Proteomes" id="UP000612055">
    <property type="component" value="Unassembled WGS sequence"/>
</dbReference>
<keyword evidence="2" id="KW-0812">Transmembrane</keyword>
<feature type="region of interest" description="Disordered" evidence="1">
    <location>
        <begin position="789"/>
        <end position="817"/>
    </location>
</feature>
<reference evidence="4" key="1">
    <citation type="journal article" date="2020" name="bioRxiv">
        <title>Comparative genomics of Chlamydomonas.</title>
        <authorList>
            <person name="Craig R.J."/>
            <person name="Hasan A.R."/>
            <person name="Ness R.W."/>
            <person name="Keightley P.D."/>
        </authorList>
    </citation>
    <scope>NUCLEOTIDE SEQUENCE</scope>
    <source>
        <strain evidence="4">CCAP 11/70</strain>
    </source>
</reference>
<feature type="region of interest" description="Disordered" evidence="1">
    <location>
        <begin position="401"/>
        <end position="459"/>
    </location>
</feature>
<feature type="compositionally biased region" description="Polar residues" evidence="1">
    <location>
        <begin position="41"/>
        <end position="53"/>
    </location>
</feature>
<evidence type="ECO:0000259" key="3">
    <source>
        <dbReference type="PROSITE" id="PS50004"/>
    </source>
</evidence>
<dbReference type="SUPFAM" id="SSF49562">
    <property type="entry name" value="C2 domain (Calcium/lipid-binding domain, CaLB)"/>
    <property type="match status" value="1"/>
</dbReference>
<dbReference type="EMBL" id="JAEHOE010000055">
    <property type="protein sequence ID" value="KAG2491169.1"/>
    <property type="molecule type" value="Genomic_DNA"/>
</dbReference>
<evidence type="ECO:0000313" key="5">
    <source>
        <dbReference type="Proteomes" id="UP000612055"/>
    </source>
</evidence>
<feature type="region of interest" description="Disordered" evidence="1">
    <location>
        <begin position="523"/>
        <end position="545"/>
    </location>
</feature>
<organism evidence="4 5">
    <name type="scientific">Edaphochlamys debaryana</name>
    <dbReference type="NCBI Taxonomy" id="47281"/>
    <lineage>
        <taxon>Eukaryota</taxon>
        <taxon>Viridiplantae</taxon>
        <taxon>Chlorophyta</taxon>
        <taxon>core chlorophytes</taxon>
        <taxon>Chlorophyceae</taxon>
        <taxon>CS clade</taxon>
        <taxon>Chlamydomonadales</taxon>
        <taxon>Chlamydomonadales incertae sedis</taxon>
        <taxon>Edaphochlamys</taxon>
    </lineage>
</organism>
<dbReference type="SMART" id="SM00239">
    <property type="entry name" value="C2"/>
    <property type="match status" value="1"/>
</dbReference>
<feature type="compositionally biased region" description="Low complexity" evidence="1">
    <location>
        <begin position="804"/>
        <end position="815"/>
    </location>
</feature>
<name>A0A836BXH2_9CHLO</name>
<accession>A0A836BXH2</accession>
<dbReference type="Gene3D" id="2.60.40.150">
    <property type="entry name" value="C2 domain"/>
    <property type="match status" value="1"/>
</dbReference>
<dbReference type="PROSITE" id="PS50004">
    <property type="entry name" value="C2"/>
    <property type="match status" value="1"/>
</dbReference>
<feature type="transmembrane region" description="Helical" evidence="2">
    <location>
        <begin position="846"/>
        <end position="865"/>
    </location>
</feature>
<dbReference type="InterPro" id="IPR000008">
    <property type="entry name" value="C2_dom"/>
</dbReference>
<keyword evidence="2" id="KW-0472">Membrane</keyword>
<dbReference type="InterPro" id="IPR035892">
    <property type="entry name" value="C2_domain_sf"/>
</dbReference>
<feature type="compositionally biased region" description="Basic and acidic residues" evidence="1">
    <location>
        <begin position="1"/>
        <end position="20"/>
    </location>
</feature>
<comment type="caution">
    <text evidence="4">The sequence shown here is derived from an EMBL/GenBank/DDBJ whole genome shotgun (WGS) entry which is preliminary data.</text>
</comment>
<feature type="domain" description="C2" evidence="3">
    <location>
        <begin position="95"/>
        <end position="230"/>
    </location>
</feature>
<feature type="compositionally biased region" description="Low complexity" evidence="1">
    <location>
        <begin position="532"/>
        <end position="545"/>
    </location>
</feature>
<proteinExistence type="predicted"/>